<evidence type="ECO:0000256" key="1">
    <source>
        <dbReference type="ARBA" id="ARBA00004300"/>
    </source>
</evidence>
<gene>
    <name evidence="15 17" type="ORF">P152DRAFT_504877</name>
</gene>
<reference evidence="15 17" key="1">
    <citation type="submission" date="2020-01" db="EMBL/GenBank/DDBJ databases">
        <authorList>
            <consortium name="DOE Joint Genome Institute"/>
            <person name="Haridas S."/>
            <person name="Albert R."/>
            <person name="Binder M."/>
            <person name="Bloem J."/>
            <person name="Labutti K."/>
            <person name="Salamov A."/>
            <person name="Andreopoulos B."/>
            <person name="Baker S.E."/>
            <person name="Barry K."/>
            <person name="Bills G."/>
            <person name="Bluhm B.H."/>
            <person name="Cannon C."/>
            <person name="Castanera R."/>
            <person name="Culley D.E."/>
            <person name="Daum C."/>
            <person name="Ezra D."/>
            <person name="Gonzalez J.B."/>
            <person name="Henrissat B."/>
            <person name="Kuo A."/>
            <person name="Liang C."/>
            <person name="Lipzen A."/>
            <person name="Lutzoni F."/>
            <person name="Magnuson J."/>
            <person name="Mondo S."/>
            <person name="Nolan M."/>
            <person name="Ohm R."/>
            <person name="Pangilinan J."/>
            <person name="Park H.-J."/>
            <person name="Ramirez L."/>
            <person name="Alfaro M."/>
            <person name="Sun H."/>
            <person name="Tritt A."/>
            <person name="Yoshinaga Y."/>
            <person name="Zwiers L.-H."/>
            <person name="Turgeon B.G."/>
            <person name="Goodwin S.B."/>
            <person name="Spatafora J.W."/>
            <person name="Crous P.W."/>
            <person name="Grigoriev I.V."/>
        </authorList>
    </citation>
    <scope>NUCLEOTIDE SEQUENCE</scope>
    <source>
        <strain evidence="15 17">CBS 781.70</strain>
    </source>
</reference>
<dbReference type="GeneID" id="54422969"/>
<dbReference type="GO" id="GO:0005869">
    <property type="term" value="C:dynactin complex"/>
    <property type="evidence" value="ECO:0007669"/>
    <property type="project" value="InterPro"/>
</dbReference>
<organism evidence="15">
    <name type="scientific">Eremomyces bilateralis CBS 781.70</name>
    <dbReference type="NCBI Taxonomy" id="1392243"/>
    <lineage>
        <taxon>Eukaryota</taxon>
        <taxon>Fungi</taxon>
        <taxon>Dikarya</taxon>
        <taxon>Ascomycota</taxon>
        <taxon>Pezizomycotina</taxon>
        <taxon>Dothideomycetes</taxon>
        <taxon>Dothideomycetes incertae sedis</taxon>
        <taxon>Eremomycetales</taxon>
        <taxon>Eremomycetaceae</taxon>
        <taxon>Eremomyces</taxon>
    </lineage>
</organism>
<reference evidence="17" key="2">
    <citation type="submission" date="2020-04" db="EMBL/GenBank/DDBJ databases">
        <authorList>
            <consortium name="NCBI Genome Project"/>
        </authorList>
    </citation>
    <scope>NUCLEOTIDE SEQUENCE</scope>
    <source>
        <strain evidence="17">CBS 781.70</strain>
    </source>
</reference>
<keyword evidence="16" id="KW-1185">Reference proteome</keyword>
<dbReference type="GO" id="GO:0001725">
    <property type="term" value="C:stress fiber"/>
    <property type="evidence" value="ECO:0007669"/>
    <property type="project" value="UniProtKB-SubCell"/>
</dbReference>
<comment type="subcellular location">
    <subcellularLocation>
        <location evidence="1">Cytoplasm</location>
        <location evidence="1">Cytoskeleton</location>
        <location evidence="1">Microtubule organizing center</location>
        <location evidence="1">Centrosome</location>
    </subcellularLocation>
    <subcellularLocation>
        <location evidence="2">Cytoplasm</location>
        <location evidence="2">Cytoskeleton</location>
        <location evidence="2">Stress fiber</location>
    </subcellularLocation>
    <subcellularLocation>
        <location evidence="3">Cytoplasm</location>
        <location evidence="3">Myofibril</location>
    </subcellularLocation>
</comment>
<comment type="similarity">
    <text evidence="11">Belongs to the dynactin subunit 4 family.</text>
</comment>
<dbReference type="EMBL" id="ML975150">
    <property type="protein sequence ID" value="KAF1816111.1"/>
    <property type="molecule type" value="Genomic_DNA"/>
</dbReference>
<keyword evidence="5" id="KW-1017">Isopeptide bond</keyword>
<evidence type="ECO:0000313" key="15">
    <source>
        <dbReference type="EMBL" id="KAF1816111.1"/>
    </source>
</evidence>
<dbReference type="RefSeq" id="XP_033537742.1">
    <property type="nucleotide sequence ID" value="XM_033682399.1"/>
</dbReference>
<evidence type="ECO:0000256" key="12">
    <source>
        <dbReference type="ARBA" id="ARBA00034864"/>
    </source>
</evidence>
<evidence type="ECO:0000256" key="8">
    <source>
        <dbReference type="ARBA" id="ARBA00022990"/>
    </source>
</evidence>
<keyword evidence="9" id="KW-0175">Coiled coil</keyword>
<keyword evidence="8" id="KW-0007">Acetylation</keyword>
<dbReference type="InterPro" id="IPR008603">
    <property type="entry name" value="DCTN4"/>
</dbReference>
<evidence type="ECO:0000256" key="6">
    <source>
        <dbReference type="ARBA" id="ARBA00022553"/>
    </source>
</evidence>
<evidence type="ECO:0000256" key="10">
    <source>
        <dbReference type="ARBA" id="ARBA00023212"/>
    </source>
</evidence>
<protein>
    <recommendedName>
        <fullName evidence="12">Dynactin subunit 4</fullName>
    </recommendedName>
</protein>
<keyword evidence="4" id="KW-0963">Cytoplasm</keyword>
<dbReference type="Proteomes" id="UP000504638">
    <property type="component" value="Unplaced"/>
</dbReference>
<evidence type="ECO:0000313" key="16">
    <source>
        <dbReference type="Proteomes" id="UP000504638"/>
    </source>
</evidence>
<feature type="compositionally biased region" description="Basic and acidic residues" evidence="14">
    <location>
        <begin position="177"/>
        <end position="200"/>
    </location>
</feature>
<evidence type="ECO:0000313" key="17">
    <source>
        <dbReference type="RefSeq" id="XP_033537742.1"/>
    </source>
</evidence>
<dbReference type="OrthoDB" id="283815at2759"/>
<keyword evidence="10" id="KW-0206">Cytoskeleton</keyword>
<evidence type="ECO:0000256" key="14">
    <source>
        <dbReference type="SAM" id="MobiDB-lite"/>
    </source>
</evidence>
<feature type="region of interest" description="Disordered" evidence="14">
    <location>
        <begin position="166"/>
        <end position="225"/>
    </location>
</feature>
<reference evidence="17" key="3">
    <citation type="submission" date="2025-04" db="UniProtKB">
        <authorList>
            <consortium name="RefSeq"/>
        </authorList>
    </citation>
    <scope>IDENTIFICATION</scope>
    <source>
        <strain evidence="17">CBS 781.70</strain>
    </source>
</reference>
<name>A0A6G1GDZ7_9PEZI</name>
<evidence type="ECO:0000256" key="5">
    <source>
        <dbReference type="ARBA" id="ARBA00022499"/>
    </source>
</evidence>
<feature type="compositionally biased region" description="Low complexity" evidence="14">
    <location>
        <begin position="202"/>
        <end position="213"/>
    </location>
</feature>
<evidence type="ECO:0000256" key="4">
    <source>
        <dbReference type="ARBA" id="ARBA00022490"/>
    </source>
</evidence>
<dbReference type="PANTHER" id="PTHR13034:SF2">
    <property type="entry name" value="DYNACTIN SUBUNIT 4"/>
    <property type="match status" value="1"/>
</dbReference>
<evidence type="ECO:0000256" key="13">
    <source>
        <dbReference type="ARBA" id="ARBA00093507"/>
    </source>
</evidence>
<proteinExistence type="inferred from homology"/>
<feature type="region of interest" description="Disordered" evidence="14">
    <location>
        <begin position="23"/>
        <end position="44"/>
    </location>
</feature>
<accession>A0A6G1GDZ7</accession>
<evidence type="ECO:0000256" key="3">
    <source>
        <dbReference type="ARBA" id="ARBA00004657"/>
    </source>
</evidence>
<evidence type="ECO:0000256" key="7">
    <source>
        <dbReference type="ARBA" id="ARBA00022843"/>
    </source>
</evidence>
<keyword evidence="7" id="KW-0832">Ubl conjugation</keyword>
<sequence length="525" mass="57463">MSVSFPYTYYACSCADNTSTQEKRVSQEPQSAQDEDERTFDPRSRRSNFSLYPIEHLLYCTECHEMRCPRCVTEEVICWYCPNCLFEAPSSTIKQEGHRCSRNCFNCPICTSPLSVNSLEQPDPPPDDKPANKFGGPYILHCPYCAWSTLDIGITFPRPSNITGQLAKTLNGGLPRPPRDRKPSSSLKRSDPPTTHHLDDLPSPTSDTSTSSSPEPPSARTPDPQDRYHHLLAFYKHQLSTSDAALLPGTTSTSASELGPGSPSSIARLLHMYGSSIRSRAPESGPSPMREAATPEEGLLIYDAAAEAADDATIRAMQTTAWDTHASVSQRLDATNRHARAVDDLRPISPLLRTKRAKRCGACRQILAKPEGKVTSVRSKIKLLALQNLPKLSIKPLASPSTMPPPGTSAAGRPTSTLLTTFSSPTLALPALSPSSPFALRPLTTTHYLLTLTNPLYDSIRVHLAAPSALRGRHGAGSRVTILCPQFEVGANTDRRKKGERERVEKVRREEAFWTVLGVGRIVGL</sequence>
<evidence type="ECO:0000256" key="11">
    <source>
        <dbReference type="ARBA" id="ARBA00034776"/>
    </source>
</evidence>
<dbReference type="Pfam" id="PF05502">
    <property type="entry name" value="Dynactin_p62"/>
    <property type="match status" value="1"/>
</dbReference>
<comment type="subunit">
    <text evidence="13">Subunit of dynactin, a multiprotein complex part of a tripartite complex with dynein and a adapter, such as BICDL1, BICD2 or HOOK3. The dynactin complex is built around ACTR1A/ACTB filament and consists of an actin-related filament composed of a shoulder domain, a pointed end and a barbed end. Its length is defined by its flexible shoulder domain. The soulder is composed of 2 DCTN1 subunits, 4 DCTN2 and 2 DCTN3. The 4 DCNT2 (via N-terminus) bind the ACTR1A filament and act as molecular rulers to determine the length. The pointed end is important for binding dynein-dynactin cargo adapters. Consists of 4 subunits: ACTR10, DCNT4, DCTN5 and DCTN6. The barbed end is composed of a CAPZA1:CAPZB heterodimers, which binds ACTR1A/ACTB filament and dynactin and stabilizes dynactin. Interacts with ATP7B, but not ATP7A, in a copper-dependent manner. Interacts with ANK2; this interaction is required for localization at costameres. Interacts with N4BP2L1.</text>
</comment>
<dbReference type="PANTHER" id="PTHR13034">
    <property type="entry name" value="DYNACTIN P62 SUBUNIT"/>
    <property type="match status" value="1"/>
</dbReference>
<evidence type="ECO:0000256" key="9">
    <source>
        <dbReference type="ARBA" id="ARBA00023054"/>
    </source>
</evidence>
<keyword evidence="6" id="KW-0597">Phosphoprotein</keyword>
<dbReference type="AlphaFoldDB" id="A0A6G1GDZ7"/>
<evidence type="ECO:0000256" key="2">
    <source>
        <dbReference type="ARBA" id="ARBA00004529"/>
    </source>
</evidence>